<dbReference type="Proteomes" id="UP000449846">
    <property type="component" value="Unassembled WGS sequence"/>
</dbReference>
<protein>
    <submittedName>
        <fullName evidence="2">CYTH domain-containing protein</fullName>
    </submittedName>
</protein>
<dbReference type="PROSITE" id="PS51707">
    <property type="entry name" value="CYTH"/>
    <property type="match status" value="1"/>
</dbReference>
<dbReference type="GO" id="GO:0046872">
    <property type="term" value="F:metal ion binding"/>
    <property type="evidence" value="ECO:0007669"/>
    <property type="project" value="TreeGrafter"/>
</dbReference>
<dbReference type="EMBL" id="WMIG01000017">
    <property type="protein sequence ID" value="MTH61575.1"/>
    <property type="molecule type" value="Genomic_DNA"/>
</dbReference>
<name>A0A844HTM6_9RHOB</name>
<keyword evidence="3" id="KW-1185">Reference proteome</keyword>
<evidence type="ECO:0000313" key="2">
    <source>
        <dbReference type="EMBL" id="MTH61575.1"/>
    </source>
</evidence>
<dbReference type="GO" id="GO:0050355">
    <property type="term" value="F:inorganic triphosphate phosphatase activity"/>
    <property type="evidence" value="ECO:0007669"/>
    <property type="project" value="InterPro"/>
</dbReference>
<gene>
    <name evidence="2" type="ORF">GL300_20375</name>
</gene>
<dbReference type="SUPFAM" id="SSF55154">
    <property type="entry name" value="CYTH-like phosphatases"/>
    <property type="match status" value="1"/>
</dbReference>
<dbReference type="InterPro" id="IPR023577">
    <property type="entry name" value="CYTH_domain"/>
</dbReference>
<evidence type="ECO:0000259" key="1">
    <source>
        <dbReference type="PROSITE" id="PS51707"/>
    </source>
</evidence>
<dbReference type="Gene3D" id="2.40.320.10">
    <property type="entry name" value="Hypothetical Protein Pfu-838710-001"/>
    <property type="match status" value="1"/>
</dbReference>
<feature type="domain" description="CYTH" evidence="1">
    <location>
        <begin position="19"/>
        <end position="173"/>
    </location>
</feature>
<reference evidence="2 3" key="1">
    <citation type="submission" date="2019-11" db="EMBL/GenBank/DDBJ databases">
        <authorList>
            <person name="Dong K."/>
        </authorList>
    </citation>
    <scope>NUCLEOTIDE SEQUENCE [LARGE SCALE GENOMIC DNA]</scope>
    <source>
        <strain evidence="2 3">NBRC 112902</strain>
    </source>
</reference>
<dbReference type="InterPro" id="IPR039013">
    <property type="entry name" value="YgiF"/>
</dbReference>
<proteinExistence type="predicted"/>
<evidence type="ECO:0000313" key="3">
    <source>
        <dbReference type="Proteomes" id="UP000449846"/>
    </source>
</evidence>
<dbReference type="InterPro" id="IPR033469">
    <property type="entry name" value="CYTH-like_dom_sf"/>
</dbReference>
<sequence>MFVRLPLWVKILRGKGGAVFDIELKLQLSPQSIAALNKSELLSEPHVHRSQHAIYFDTADHKLFNAGISLRIRKEGGRLVQTVKCAKAKSGGLFRRAEWEILIDADTLVLDGATPVRDLLGDRLGTWCNCFRSMLIARSGYCSVKARRLRLRWIAERYVWAIGGPRSMNASWD</sequence>
<comment type="caution">
    <text evidence="2">The sequence shown here is derived from an EMBL/GenBank/DDBJ whole genome shotgun (WGS) entry which is preliminary data.</text>
</comment>
<dbReference type="PANTHER" id="PTHR39569">
    <property type="entry name" value="INORGANIC TRIPHOSPHATASE"/>
    <property type="match status" value="1"/>
</dbReference>
<dbReference type="OrthoDB" id="9777271at2"/>
<accession>A0A844HTM6</accession>
<dbReference type="Pfam" id="PF01928">
    <property type="entry name" value="CYTH"/>
    <property type="match status" value="1"/>
</dbReference>
<dbReference type="AlphaFoldDB" id="A0A844HTM6"/>
<dbReference type="PANTHER" id="PTHR39569:SF1">
    <property type="entry name" value="INORGANIC TRIPHOSPHATASE"/>
    <property type="match status" value="1"/>
</dbReference>
<organism evidence="2 3">
    <name type="scientific">Paracoccus litorisediminis</name>
    <dbReference type="NCBI Taxonomy" id="2006130"/>
    <lineage>
        <taxon>Bacteria</taxon>
        <taxon>Pseudomonadati</taxon>
        <taxon>Pseudomonadota</taxon>
        <taxon>Alphaproteobacteria</taxon>
        <taxon>Rhodobacterales</taxon>
        <taxon>Paracoccaceae</taxon>
        <taxon>Paracoccus</taxon>
    </lineage>
</organism>